<protein>
    <recommendedName>
        <fullName evidence="1">HTH cro/C1-type domain-containing protein</fullName>
    </recommendedName>
</protein>
<dbReference type="CDD" id="cd00093">
    <property type="entry name" value="HTH_XRE"/>
    <property type="match status" value="1"/>
</dbReference>
<evidence type="ECO:0000259" key="1">
    <source>
        <dbReference type="PROSITE" id="PS50943"/>
    </source>
</evidence>
<dbReference type="SMART" id="SM00530">
    <property type="entry name" value="HTH_XRE"/>
    <property type="match status" value="1"/>
</dbReference>
<dbReference type="PROSITE" id="PS50943">
    <property type="entry name" value="HTH_CROC1"/>
    <property type="match status" value="1"/>
</dbReference>
<reference evidence="2 3" key="1">
    <citation type="journal article" date="2013" name="PLoS ONE">
        <title>Comparative Genomic Characterization of Three Streptococcus parauberis Strains in Fish Pathogen, as Assessed by Wide-Genome Analyses.</title>
        <authorList>
            <person name="Nho S.W."/>
            <person name="Hikima J."/>
            <person name="Park S.B."/>
            <person name="Jang H.B."/>
            <person name="Cha I.S."/>
            <person name="Yasuike M."/>
            <person name="Nakamura Y."/>
            <person name="Fujiwara A."/>
            <person name="Sano M."/>
            <person name="Kanai K."/>
            <person name="Kondo H."/>
            <person name="Hirono I."/>
            <person name="Takeyama H."/>
            <person name="Aoki T."/>
            <person name="Jung T.S."/>
        </authorList>
    </citation>
    <scope>NUCLEOTIDE SEQUENCE [LARGE SCALE GENOMIC DNA]</scope>
    <source>
        <strain evidence="2 3">KRS-02083</strain>
    </source>
</reference>
<keyword evidence="3" id="KW-1185">Reference proteome</keyword>
<proteinExistence type="predicted"/>
<comment type="caution">
    <text evidence="2">The sequence shown here is derived from an EMBL/GenBank/DDBJ whole genome shotgun (WGS) entry which is preliminary data.</text>
</comment>
<dbReference type="Proteomes" id="UP000011769">
    <property type="component" value="Unassembled WGS sequence"/>
</dbReference>
<dbReference type="Pfam" id="PF01381">
    <property type="entry name" value="HTH_3"/>
    <property type="match status" value="1"/>
</dbReference>
<dbReference type="EMBL" id="ALYM01000008">
    <property type="protein sequence ID" value="EMG24681.1"/>
    <property type="molecule type" value="Genomic_DNA"/>
</dbReference>
<evidence type="ECO:0000313" key="2">
    <source>
        <dbReference type="EMBL" id="EMG24681.1"/>
    </source>
</evidence>
<gene>
    <name evidence="2" type="ORF">SPJ1_1940</name>
</gene>
<accession>A0ABN0IPA9</accession>
<dbReference type="RefSeq" id="WP_003108714.1">
    <property type="nucleotide sequence ID" value="NZ_ALYM01000008.1"/>
</dbReference>
<name>A0ABN0IPA9_9STRE</name>
<sequence length="169" mass="19373">MALYTEEQQQNIASNINFMRNELGKTLEEFGELFDAGKSNVSKWEKGLSVPNIKRLNEMAYVADVTVYEFINESIFGENMKQKDVITADQAFEYKKQVDRMQEFYEMMHELSVLAKIPLILGIVDDKNHTVEIKSDLLHRVSHAIKDVLDGQGPDKAMHSVFNIEDIGE</sequence>
<dbReference type="InterPro" id="IPR001387">
    <property type="entry name" value="Cro/C1-type_HTH"/>
</dbReference>
<dbReference type="InterPro" id="IPR010982">
    <property type="entry name" value="Lambda_DNA-bd_dom_sf"/>
</dbReference>
<dbReference type="Gene3D" id="1.10.260.40">
    <property type="entry name" value="lambda repressor-like DNA-binding domains"/>
    <property type="match status" value="1"/>
</dbReference>
<feature type="domain" description="HTH cro/C1-type" evidence="1">
    <location>
        <begin position="16"/>
        <end position="70"/>
    </location>
</feature>
<organism evidence="2 3">
    <name type="scientific">Streptococcus parauberis KRS-02083</name>
    <dbReference type="NCBI Taxonomy" id="1207545"/>
    <lineage>
        <taxon>Bacteria</taxon>
        <taxon>Bacillati</taxon>
        <taxon>Bacillota</taxon>
        <taxon>Bacilli</taxon>
        <taxon>Lactobacillales</taxon>
        <taxon>Streptococcaceae</taxon>
        <taxon>Streptococcus</taxon>
    </lineage>
</organism>
<evidence type="ECO:0000313" key="3">
    <source>
        <dbReference type="Proteomes" id="UP000011769"/>
    </source>
</evidence>
<dbReference type="SUPFAM" id="SSF47413">
    <property type="entry name" value="lambda repressor-like DNA-binding domains"/>
    <property type="match status" value="1"/>
</dbReference>